<dbReference type="STRING" id="200361.A0A453AIN1"/>
<evidence type="ECO:0000256" key="4">
    <source>
        <dbReference type="ARBA" id="ARBA00022833"/>
    </source>
</evidence>
<accession>A0A453AIN1</accession>
<dbReference type="Pfam" id="PF10601">
    <property type="entry name" value="zf-LITAF-like"/>
    <property type="match status" value="1"/>
</dbReference>
<evidence type="ECO:0000256" key="2">
    <source>
        <dbReference type="ARBA" id="ARBA00005975"/>
    </source>
</evidence>
<comment type="subcellular location">
    <subcellularLocation>
        <location evidence="1">Membrane</location>
        <topology evidence="1">Peripheral membrane protein</topology>
    </subcellularLocation>
</comment>
<evidence type="ECO:0000313" key="9">
    <source>
        <dbReference type="Proteomes" id="UP000015105"/>
    </source>
</evidence>
<reference evidence="8" key="3">
    <citation type="journal article" date="2017" name="Nature">
        <title>Genome sequence of the progenitor of the wheat D genome Aegilops tauschii.</title>
        <authorList>
            <person name="Luo M.C."/>
            <person name="Gu Y.Q."/>
            <person name="Puiu D."/>
            <person name="Wang H."/>
            <person name="Twardziok S.O."/>
            <person name="Deal K.R."/>
            <person name="Huo N."/>
            <person name="Zhu T."/>
            <person name="Wang L."/>
            <person name="Wang Y."/>
            <person name="McGuire P.E."/>
            <person name="Liu S."/>
            <person name="Long H."/>
            <person name="Ramasamy R.K."/>
            <person name="Rodriguez J.C."/>
            <person name="Van S.L."/>
            <person name="Yuan L."/>
            <person name="Wang Z."/>
            <person name="Xia Z."/>
            <person name="Xiao L."/>
            <person name="Anderson O.D."/>
            <person name="Ouyang S."/>
            <person name="Liang Y."/>
            <person name="Zimin A.V."/>
            <person name="Pertea G."/>
            <person name="Qi P."/>
            <person name="Bennetzen J.L."/>
            <person name="Dai X."/>
            <person name="Dawson M.W."/>
            <person name="Muller H.G."/>
            <person name="Kugler K."/>
            <person name="Rivarola-Duarte L."/>
            <person name="Spannagl M."/>
            <person name="Mayer K.F.X."/>
            <person name="Lu F.H."/>
            <person name="Bevan M.W."/>
            <person name="Leroy P."/>
            <person name="Li P."/>
            <person name="You F.M."/>
            <person name="Sun Q."/>
            <person name="Liu Z."/>
            <person name="Lyons E."/>
            <person name="Wicker T."/>
            <person name="Salzberg S.L."/>
            <person name="Devos K.M."/>
            <person name="Dvorak J."/>
        </authorList>
    </citation>
    <scope>NUCLEOTIDE SEQUENCE [LARGE SCALE GENOMIC DNA]</scope>
    <source>
        <strain evidence="8">cv. AL8/78</strain>
    </source>
</reference>
<name>A0A453AIN1_AEGTS</name>
<reference evidence="8" key="5">
    <citation type="journal article" date="2021" name="G3 (Bethesda)">
        <title>Aegilops tauschii genome assembly Aet v5.0 features greater sequence contiguity and improved annotation.</title>
        <authorList>
            <person name="Wang L."/>
            <person name="Zhu T."/>
            <person name="Rodriguez J.C."/>
            <person name="Deal K.R."/>
            <person name="Dubcovsky J."/>
            <person name="McGuire P.E."/>
            <person name="Lux T."/>
            <person name="Spannagl M."/>
            <person name="Mayer K.F.X."/>
            <person name="Baldrich P."/>
            <person name="Meyers B.C."/>
            <person name="Huo N."/>
            <person name="Gu Y.Q."/>
            <person name="Zhou H."/>
            <person name="Devos K.M."/>
            <person name="Bennetzen J.L."/>
            <person name="Unver T."/>
            <person name="Budak H."/>
            <person name="Gulick P.J."/>
            <person name="Galiba G."/>
            <person name="Kalapos B."/>
            <person name="Nelson D.R."/>
            <person name="Li P."/>
            <person name="You F.M."/>
            <person name="Luo M.C."/>
            <person name="Dvorak J."/>
        </authorList>
    </citation>
    <scope>NUCLEOTIDE SEQUENCE [LARGE SCALE GENOMIC DNA]</scope>
    <source>
        <strain evidence="8">cv. AL8/78</strain>
    </source>
</reference>
<reference evidence="8" key="4">
    <citation type="submission" date="2019-03" db="UniProtKB">
        <authorList>
            <consortium name="EnsemblPlants"/>
        </authorList>
    </citation>
    <scope>IDENTIFICATION</scope>
</reference>
<evidence type="ECO:0000259" key="7">
    <source>
        <dbReference type="PROSITE" id="PS51837"/>
    </source>
</evidence>
<protein>
    <recommendedName>
        <fullName evidence="7">LITAF domain-containing protein</fullName>
    </recommendedName>
</protein>
<feature type="domain" description="LITAF" evidence="7">
    <location>
        <begin position="125"/>
        <end position="205"/>
    </location>
</feature>
<feature type="region of interest" description="Disordered" evidence="6">
    <location>
        <begin position="34"/>
        <end position="82"/>
    </location>
</feature>
<reference evidence="9" key="2">
    <citation type="journal article" date="2017" name="Nat. Plants">
        <title>The Aegilops tauschii genome reveals multiple impacts of transposons.</title>
        <authorList>
            <person name="Zhao G."/>
            <person name="Zou C."/>
            <person name="Li K."/>
            <person name="Wang K."/>
            <person name="Li T."/>
            <person name="Gao L."/>
            <person name="Zhang X."/>
            <person name="Wang H."/>
            <person name="Yang Z."/>
            <person name="Liu X."/>
            <person name="Jiang W."/>
            <person name="Mao L."/>
            <person name="Kong X."/>
            <person name="Jiao Y."/>
            <person name="Jia J."/>
        </authorList>
    </citation>
    <scope>NUCLEOTIDE SEQUENCE [LARGE SCALE GENOMIC DNA]</scope>
    <source>
        <strain evidence="9">cv. AL8/78</strain>
    </source>
</reference>
<dbReference type="GO" id="GO:0008270">
    <property type="term" value="F:zinc ion binding"/>
    <property type="evidence" value="ECO:0007669"/>
    <property type="project" value="TreeGrafter"/>
</dbReference>
<evidence type="ECO:0000256" key="6">
    <source>
        <dbReference type="SAM" id="MobiDB-lite"/>
    </source>
</evidence>
<dbReference type="SMART" id="SM00714">
    <property type="entry name" value="LITAF"/>
    <property type="match status" value="1"/>
</dbReference>
<dbReference type="GO" id="GO:0016020">
    <property type="term" value="C:membrane"/>
    <property type="evidence" value="ECO:0007669"/>
    <property type="project" value="UniProtKB-SubCell"/>
</dbReference>
<dbReference type="PANTHER" id="PTHR23292:SF6">
    <property type="entry name" value="FI16602P1-RELATED"/>
    <property type="match status" value="1"/>
</dbReference>
<evidence type="ECO:0000313" key="8">
    <source>
        <dbReference type="EnsemblPlants" id="AET2Gv20147800.1"/>
    </source>
</evidence>
<dbReference type="EnsemblPlants" id="AET2Gv20147800.1">
    <property type="protein sequence ID" value="AET2Gv20147800.1"/>
    <property type="gene ID" value="AET2Gv20147800"/>
</dbReference>
<keyword evidence="3" id="KW-0479">Metal-binding</keyword>
<evidence type="ECO:0000256" key="1">
    <source>
        <dbReference type="ARBA" id="ARBA00004170"/>
    </source>
</evidence>
<dbReference type="PROSITE" id="PS51837">
    <property type="entry name" value="LITAF"/>
    <property type="match status" value="1"/>
</dbReference>
<dbReference type="Proteomes" id="UP000015105">
    <property type="component" value="Chromosome 2D"/>
</dbReference>
<dbReference type="PANTHER" id="PTHR23292">
    <property type="entry name" value="LIPOPOLYSACCHARIDE-INDUCED TUMOR NECROSIS FACTOR-ALPHA FACTOR"/>
    <property type="match status" value="1"/>
</dbReference>
<dbReference type="AlphaFoldDB" id="A0A453AIN1"/>
<sequence length="226" mass="24345">RKVEGGRLLHGRWPNRSRILFQHGEERTFITTGYKSSRPSVSSLDAPACHRTAQKAEPPATTGDRAPPGPDPRPPAATMATTKAAGEEPALGIPYNPAQAQGSYYYPPDPYAAGRVPPNAIYAGAPKGVPLQHTMFRDTPAPFHCQSCGDAAVTSVRSKPSVASVVACMMPFFLGVCFLCPSMDCLWHKQHYCPSCGEMVAEFKKDDPCIVVDPTSWTEPSFAVPA</sequence>
<proteinExistence type="inferred from homology"/>
<feature type="compositionally biased region" description="Polar residues" evidence="6">
    <location>
        <begin position="34"/>
        <end position="43"/>
    </location>
</feature>
<organism evidence="8 9">
    <name type="scientific">Aegilops tauschii subsp. strangulata</name>
    <name type="common">Goatgrass</name>
    <dbReference type="NCBI Taxonomy" id="200361"/>
    <lineage>
        <taxon>Eukaryota</taxon>
        <taxon>Viridiplantae</taxon>
        <taxon>Streptophyta</taxon>
        <taxon>Embryophyta</taxon>
        <taxon>Tracheophyta</taxon>
        <taxon>Spermatophyta</taxon>
        <taxon>Magnoliopsida</taxon>
        <taxon>Liliopsida</taxon>
        <taxon>Poales</taxon>
        <taxon>Poaceae</taxon>
        <taxon>BOP clade</taxon>
        <taxon>Pooideae</taxon>
        <taxon>Triticodae</taxon>
        <taxon>Triticeae</taxon>
        <taxon>Triticinae</taxon>
        <taxon>Aegilops</taxon>
    </lineage>
</organism>
<dbReference type="InterPro" id="IPR006629">
    <property type="entry name" value="LITAF"/>
</dbReference>
<keyword evidence="4" id="KW-0862">Zinc</keyword>
<keyword evidence="5" id="KW-0472">Membrane</keyword>
<evidence type="ECO:0000256" key="5">
    <source>
        <dbReference type="ARBA" id="ARBA00023136"/>
    </source>
</evidence>
<dbReference type="InterPro" id="IPR037519">
    <property type="entry name" value="LITAF_fam"/>
</dbReference>
<dbReference type="Gramene" id="AET2Gv20147800.1">
    <property type="protein sequence ID" value="AET2Gv20147800.1"/>
    <property type="gene ID" value="AET2Gv20147800"/>
</dbReference>
<evidence type="ECO:0000256" key="3">
    <source>
        <dbReference type="ARBA" id="ARBA00022723"/>
    </source>
</evidence>
<comment type="similarity">
    <text evidence="2">Belongs to the CDIP1/LITAF family.</text>
</comment>
<reference evidence="9" key="1">
    <citation type="journal article" date="2014" name="Science">
        <title>Ancient hybridizations among the ancestral genomes of bread wheat.</title>
        <authorList>
            <consortium name="International Wheat Genome Sequencing Consortium,"/>
            <person name="Marcussen T."/>
            <person name="Sandve S.R."/>
            <person name="Heier L."/>
            <person name="Spannagl M."/>
            <person name="Pfeifer M."/>
            <person name="Jakobsen K.S."/>
            <person name="Wulff B.B."/>
            <person name="Steuernagel B."/>
            <person name="Mayer K.F."/>
            <person name="Olsen O.A."/>
        </authorList>
    </citation>
    <scope>NUCLEOTIDE SEQUENCE [LARGE SCALE GENOMIC DNA]</scope>
    <source>
        <strain evidence="9">cv. AL8/78</strain>
    </source>
</reference>
<keyword evidence="9" id="KW-1185">Reference proteome</keyword>